<dbReference type="InterPro" id="IPR046913">
    <property type="entry name" value="ABC-3C_CTD7"/>
</dbReference>
<organism evidence="2 3">
    <name type="scientific">Streptomyces qaidamensis</name>
    <dbReference type="NCBI Taxonomy" id="1783515"/>
    <lineage>
        <taxon>Bacteria</taxon>
        <taxon>Bacillati</taxon>
        <taxon>Actinomycetota</taxon>
        <taxon>Actinomycetes</taxon>
        <taxon>Kitasatosporales</taxon>
        <taxon>Streptomycetaceae</taxon>
        <taxon>Streptomyces</taxon>
        <taxon>Streptomyces aurantiacus group</taxon>
    </lineage>
</organism>
<keyword evidence="3" id="KW-1185">Reference proteome</keyword>
<dbReference type="STRING" id="1783515.A4E84_00235"/>
<dbReference type="Pfam" id="PF20283">
    <property type="entry name" value="CTD7"/>
    <property type="match status" value="1"/>
</dbReference>
<evidence type="ECO:0000313" key="3">
    <source>
        <dbReference type="Proteomes" id="UP000076096"/>
    </source>
</evidence>
<gene>
    <name evidence="2" type="ORF">A4E84_00235</name>
</gene>
<name>A0A143BTG1_9ACTN</name>
<dbReference type="KEGG" id="stsi:A4E84_00235"/>
<dbReference type="EMBL" id="CP015098">
    <property type="protein sequence ID" value="AMW08115.1"/>
    <property type="molecule type" value="Genomic_DNA"/>
</dbReference>
<evidence type="ECO:0000313" key="2">
    <source>
        <dbReference type="EMBL" id="AMW08115.1"/>
    </source>
</evidence>
<protein>
    <recommendedName>
        <fullName evidence="1">ABC-three component systems C-terminal domain-containing protein</fullName>
    </recommendedName>
</protein>
<accession>A0A143BTG1</accession>
<reference evidence="3" key="1">
    <citation type="submission" date="2016-04" db="EMBL/GenBank/DDBJ databases">
        <authorList>
            <person name="Zhang B."/>
        </authorList>
    </citation>
    <scope>NUCLEOTIDE SEQUENCE [LARGE SCALE GENOMIC DNA]</scope>
    <source>
        <strain evidence="3">S10</strain>
    </source>
</reference>
<sequence length="404" mass="45666">MTGYLYQCELALLELARRSWDEATIEVRMELLDDIEFLNPQDNTPLELLQSKHREAAGPLSETGKDFWRSLASWIDALKNLSGPSGTSMPLLRLVSTQIAPANTFLQQLRPGADRDVSNALARMEEVAQDEDGPDGTAKDRALFMKLTPAQRHQLVSAITINDGAPVMSDLDSSLAKELGITPSDHAQAALDDIKGWWYGMAVKLLERKNPERMLPSVKAEQLMCRRDEILGRYAGKSLPITETLSNLTQAEIAGYADRLVVTQMRWIGLPDDEVAMHLRDYHYARAQRSEWLRTFKITPERLEEYEGELHYEWESAFRRRTRRVRADMSEEDRQSVGQDILDDTMDRAADTPLNPGSVTAPWIGKGSMHGLSDQADTAEADRAVGWHPDYSELCKRHTETQEQ</sequence>
<dbReference type="Proteomes" id="UP000076096">
    <property type="component" value="Chromosome"/>
</dbReference>
<dbReference type="AlphaFoldDB" id="A0A143BTG1"/>
<proteinExistence type="predicted"/>
<feature type="domain" description="ABC-three component systems C-terminal" evidence="1">
    <location>
        <begin position="261"/>
        <end position="395"/>
    </location>
</feature>
<evidence type="ECO:0000259" key="1">
    <source>
        <dbReference type="Pfam" id="PF20283"/>
    </source>
</evidence>